<dbReference type="SUPFAM" id="SSF81336">
    <property type="entry name" value="F1F0 ATP synthase subunit A"/>
    <property type="match status" value="1"/>
</dbReference>
<evidence type="ECO:0000256" key="5">
    <source>
        <dbReference type="ARBA" id="ARBA00022692"/>
    </source>
</evidence>
<evidence type="ECO:0000256" key="10">
    <source>
        <dbReference type="ARBA" id="ARBA00023310"/>
    </source>
</evidence>
<dbReference type="PROSITE" id="PS00449">
    <property type="entry name" value="ATPASE_A"/>
    <property type="match status" value="1"/>
</dbReference>
<keyword evidence="4" id="KW-0138">CF(0)</keyword>
<proteinExistence type="inferred from homology"/>
<feature type="transmembrane region" description="Helical" evidence="12">
    <location>
        <begin position="195"/>
        <end position="218"/>
    </location>
</feature>
<feature type="transmembrane region" description="Helical" evidence="12">
    <location>
        <begin position="123"/>
        <end position="143"/>
    </location>
</feature>
<feature type="transmembrane region" description="Helical" evidence="12">
    <location>
        <begin position="67"/>
        <end position="90"/>
    </location>
</feature>
<evidence type="ECO:0000313" key="13">
    <source>
        <dbReference type="EMBL" id="ALI86964.1"/>
    </source>
</evidence>
<keyword evidence="9 12" id="KW-0472">Membrane</keyword>
<dbReference type="NCBIfam" id="TIGR01131">
    <property type="entry name" value="ATP_synt_6_or_A"/>
    <property type="match status" value="1"/>
</dbReference>
<accession>A0A0U2NDC5</accession>
<comment type="subcellular location">
    <subcellularLocation>
        <location evidence="1">Membrane</location>
        <topology evidence="1">Multi-pass membrane protein</topology>
    </subcellularLocation>
    <subcellularLocation>
        <location evidence="11">Mitochondrion inner membrane</location>
        <topology evidence="11">Multi-pass membrane protein</topology>
    </subcellularLocation>
</comment>
<dbReference type="AlphaFoldDB" id="A0A0U2NDC5"/>
<keyword evidence="13" id="KW-0496">Mitochondrion</keyword>
<keyword evidence="6" id="KW-0375">Hydrogen ion transport</keyword>
<dbReference type="GO" id="GO:0046933">
    <property type="term" value="F:proton-transporting ATP synthase activity, rotational mechanism"/>
    <property type="evidence" value="ECO:0007669"/>
    <property type="project" value="TreeGrafter"/>
</dbReference>
<feature type="transmembrane region" description="Helical" evidence="12">
    <location>
        <begin position="164"/>
        <end position="189"/>
    </location>
</feature>
<protein>
    <recommendedName>
        <fullName evidence="11">ATP synthase subunit a</fullName>
    </recommendedName>
</protein>
<dbReference type="GO" id="GO:0045259">
    <property type="term" value="C:proton-transporting ATP synthase complex"/>
    <property type="evidence" value="ECO:0007669"/>
    <property type="project" value="UniProtKB-KW"/>
</dbReference>
<dbReference type="EMBL" id="KR190462">
    <property type="protein sequence ID" value="ALI86964.1"/>
    <property type="molecule type" value="Genomic_DNA"/>
</dbReference>
<evidence type="ECO:0000256" key="8">
    <source>
        <dbReference type="ARBA" id="ARBA00023065"/>
    </source>
</evidence>
<evidence type="ECO:0000256" key="12">
    <source>
        <dbReference type="SAM" id="Phobius"/>
    </source>
</evidence>
<evidence type="ECO:0000256" key="1">
    <source>
        <dbReference type="ARBA" id="ARBA00004141"/>
    </source>
</evidence>
<evidence type="ECO:0000256" key="4">
    <source>
        <dbReference type="ARBA" id="ARBA00022547"/>
    </source>
</evidence>
<dbReference type="PRINTS" id="PR00123">
    <property type="entry name" value="ATPASEA"/>
</dbReference>
<dbReference type="InterPro" id="IPR000568">
    <property type="entry name" value="ATP_synth_F0_asu"/>
</dbReference>
<keyword evidence="7 12" id="KW-1133">Transmembrane helix</keyword>
<geneLocation type="mitochondrion" evidence="13"/>
<dbReference type="PANTHER" id="PTHR11410:SF0">
    <property type="entry name" value="ATP SYNTHASE SUBUNIT A"/>
    <property type="match status" value="1"/>
</dbReference>
<feature type="transmembrane region" description="Helical" evidence="12">
    <location>
        <begin position="97"/>
        <end position="117"/>
    </location>
</feature>
<dbReference type="InterPro" id="IPR035908">
    <property type="entry name" value="F0_ATP_A_sf"/>
</dbReference>
<name>A0A0U2NDC5_9SCOR</name>
<gene>
    <name evidence="13" type="primary">ATP6</name>
</gene>
<feature type="transmembrane region" description="Helical" evidence="12">
    <location>
        <begin position="12"/>
        <end position="37"/>
    </location>
</feature>
<evidence type="ECO:0000256" key="6">
    <source>
        <dbReference type="ARBA" id="ARBA00022781"/>
    </source>
</evidence>
<organism evidence="13">
    <name type="scientific">Heterometrus longimanus</name>
    <dbReference type="NCBI Taxonomy" id="1719223"/>
    <lineage>
        <taxon>Eukaryota</taxon>
        <taxon>Metazoa</taxon>
        <taxon>Ecdysozoa</taxon>
        <taxon>Arthropoda</taxon>
        <taxon>Chelicerata</taxon>
        <taxon>Arachnida</taxon>
        <taxon>Scorpiones</taxon>
        <taxon>Iurida</taxon>
        <taxon>Scorpionoidea</taxon>
        <taxon>Scorpionidae</taxon>
        <taxon>Heterometrinae</taxon>
        <taxon>Heterometrus</taxon>
    </lineage>
</organism>
<reference evidence="13" key="1">
    <citation type="submission" date="2015-04" db="EMBL/GenBank/DDBJ databases">
        <title>Complete mitochondrial genome of an asian forest scorpion, Heterometrus longimanus.</title>
        <authorList>
            <person name="Choi E.H."/>
            <person name="Hwang U.W."/>
        </authorList>
    </citation>
    <scope>NUCLEOTIDE SEQUENCE</scope>
</reference>
<evidence type="ECO:0000256" key="2">
    <source>
        <dbReference type="ARBA" id="ARBA00006810"/>
    </source>
</evidence>
<keyword evidence="8" id="KW-0406">Ion transport</keyword>
<evidence type="ECO:0000256" key="3">
    <source>
        <dbReference type="ARBA" id="ARBA00022448"/>
    </source>
</evidence>
<dbReference type="InterPro" id="IPR023011">
    <property type="entry name" value="ATP_synth_F0_asu_AS"/>
</dbReference>
<keyword evidence="10" id="KW-0066">ATP synthesis</keyword>
<dbReference type="PANTHER" id="PTHR11410">
    <property type="entry name" value="ATP SYNTHASE SUBUNIT A"/>
    <property type="match status" value="1"/>
</dbReference>
<sequence>MVNLFAVFDPVAFWGLSLNWVSIFFGVLFIPMVYWFVPSRWYKMCGSVFNGVGLEVSSVFSSKWGGVVFLLCCLFSFIFFNNFLGLFPYVFTASSHVLFTLCLALPIWMSLMIFGWLNKSVMMFAHLVPVGTPTMLMGFMVCIESVSNIIRPITLSVRLAANMIAGHLLIVLMGSVISGNFFIILVGMIGLSLLLVLELAVAFIQAYVFTVLSALYVAEI</sequence>
<comment type="similarity">
    <text evidence="2">Belongs to the ATPase A chain family.</text>
</comment>
<evidence type="ECO:0000256" key="7">
    <source>
        <dbReference type="ARBA" id="ARBA00022989"/>
    </source>
</evidence>
<keyword evidence="3" id="KW-0813">Transport</keyword>
<dbReference type="Gene3D" id="1.20.120.220">
    <property type="entry name" value="ATP synthase, F0 complex, subunit A"/>
    <property type="match status" value="1"/>
</dbReference>
<evidence type="ECO:0000256" key="9">
    <source>
        <dbReference type="ARBA" id="ARBA00023136"/>
    </source>
</evidence>
<evidence type="ECO:0000256" key="11">
    <source>
        <dbReference type="RuleBase" id="RU004450"/>
    </source>
</evidence>
<keyword evidence="5 12" id="KW-0812">Transmembrane</keyword>
<dbReference type="CDD" id="cd00310">
    <property type="entry name" value="ATP-synt_Fo_a_6"/>
    <property type="match status" value="1"/>
</dbReference>
<dbReference type="Pfam" id="PF00119">
    <property type="entry name" value="ATP-synt_A"/>
    <property type="match status" value="1"/>
</dbReference>
<dbReference type="GO" id="GO:0005743">
    <property type="term" value="C:mitochondrial inner membrane"/>
    <property type="evidence" value="ECO:0007669"/>
    <property type="project" value="UniProtKB-SubCell"/>
</dbReference>
<dbReference type="InterPro" id="IPR045083">
    <property type="entry name" value="ATP_synth_F0_asu_bact/mt"/>
</dbReference>